<dbReference type="Proteomes" id="UP000789860">
    <property type="component" value="Unassembled WGS sequence"/>
</dbReference>
<sequence length="55" mass="6119">MKFDSSQPKKFSSTRITTAETGTSRAQYLYLDIFDIIGLSWSNSSLLNTPTARDG</sequence>
<gene>
    <name evidence="1" type="ORF">SCALOS_LOCUS2679</name>
</gene>
<feature type="non-terminal residue" evidence="1">
    <location>
        <position position="55"/>
    </location>
</feature>
<organism evidence="1 2">
    <name type="scientific">Scutellospora calospora</name>
    <dbReference type="NCBI Taxonomy" id="85575"/>
    <lineage>
        <taxon>Eukaryota</taxon>
        <taxon>Fungi</taxon>
        <taxon>Fungi incertae sedis</taxon>
        <taxon>Mucoromycota</taxon>
        <taxon>Glomeromycotina</taxon>
        <taxon>Glomeromycetes</taxon>
        <taxon>Diversisporales</taxon>
        <taxon>Gigasporaceae</taxon>
        <taxon>Scutellospora</taxon>
    </lineage>
</organism>
<comment type="caution">
    <text evidence="1">The sequence shown here is derived from an EMBL/GenBank/DDBJ whole genome shotgun (WGS) entry which is preliminary data.</text>
</comment>
<protein>
    <submittedName>
        <fullName evidence="1">9653_t:CDS:1</fullName>
    </submittedName>
</protein>
<name>A0ACA9KQA9_9GLOM</name>
<accession>A0ACA9KQA9</accession>
<keyword evidence="2" id="KW-1185">Reference proteome</keyword>
<evidence type="ECO:0000313" key="2">
    <source>
        <dbReference type="Proteomes" id="UP000789860"/>
    </source>
</evidence>
<reference evidence="1" key="1">
    <citation type="submission" date="2021-06" db="EMBL/GenBank/DDBJ databases">
        <authorList>
            <person name="Kallberg Y."/>
            <person name="Tangrot J."/>
            <person name="Rosling A."/>
        </authorList>
    </citation>
    <scope>NUCLEOTIDE SEQUENCE</scope>
    <source>
        <strain evidence="1">AU212A</strain>
    </source>
</reference>
<proteinExistence type="predicted"/>
<evidence type="ECO:0000313" key="1">
    <source>
        <dbReference type="EMBL" id="CAG8487144.1"/>
    </source>
</evidence>
<dbReference type="EMBL" id="CAJVPM010002481">
    <property type="protein sequence ID" value="CAG8487144.1"/>
    <property type="molecule type" value="Genomic_DNA"/>
</dbReference>